<dbReference type="InterPro" id="IPR019013">
    <property type="entry name" value="Vma21"/>
</dbReference>
<keyword evidence="2" id="KW-0256">Endoplasmic reticulum</keyword>
<reference evidence="8 9" key="1">
    <citation type="journal article" date="2015" name="Genome Biol.">
        <title>Comparative genomics of Steinernema reveals deeply conserved gene regulatory networks.</title>
        <authorList>
            <person name="Dillman A.R."/>
            <person name="Macchietto M."/>
            <person name="Porter C.F."/>
            <person name="Rogers A."/>
            <person name="Williams B."/>
            <person name="Antoshechkin I."/>
            <person name="Lee M.M."/>
            <person name="Goodwin Z."/>
            <person name="Lu X."/>
            <person name="Lewis E.E."/>
            <person name="Goodrich-Blair H."/>
            <person name="Stock S.P."/>
            <person name="Adams B.J."/>
            <person name="Sternberg P.W."/>
            <person name="Mortazavi A."/>
        </authorList>
    </citation>
    <scope>NUCLEOTIDE SEQUENCE [LARGE SCALE GENOMIC DNA]</scope>
    <source>
        <strain evidence="8 9">ALL</strain>
    </source>
</reference>
<dbReference type="EMBL" id="AZBU02000005">
    <property type="protein sequence ID" value="TKR78095.1"/>
    <property type="molecule type" value="Genomic_DNA"/>
</dbReference>
<dbReference type="AlphaFoldDB" id="A0A4V6A275"/>
<protein>
    <recommendedName>
        <fullName evidence="10">Vacuolar ATPase assembly integral membrane protein VMA21 homolog</fullName>
    </recommendedName>
</protein>
<evidence type="ECO:0000313" key="9">
    <source>
        <dbReference type="Proteomes" id="UP000298663"/>
    </source>
</evidence>
<evidence type="ECO:0000256" key="3">
    <source>
        <dbReference type="ARBA" id="ARBA00022989"/>
    </source>
</evidence>
<comment type="caution">
    <text evidence="8">The sequence shown here is derived from an EMBL/GenBank/DDBJ whole genome shotgun (WGS) entry which is preliminary data.</text>
</comment>
<feature type="compositionally biased region" description="Low complexity" evidence="6">
    <location>
        <begin position="13"/>
        <end position="29"/>
    </location>
</feature>
<feature type="transmembrane region" description="Helical" evidence="7">
    <location>
        <begin position="81"/>
        <end position="103"/>
    </location>
</feature>
<evidence type="ECO:0000256" key="7">
    <source>
        <dbReference type="SAM" id="Phobius"/>
    </source>
</evidence>
<dbReference type="OrthoDB" id="5873452at2759"/>
<feature type="region of interest" description="Disordered" evidence="6">
    <location>
        <begin position="1"/>
        <end position="43"/>
    </location>
</feature>
<name>A0A4V6A275_STECR</name>
<evidence type="ECO:0000256" key="2">
    <source>
        <dbReference type="ARBA" id="ARBA00022824"/>
    </source>
</evidence>
<feature type="transmembrane region" description="Helical" evidence="7">
    <location>
        <begin position="115"/>
        <end position="140"/>
    </location>
</feature>
<keyword evidence="1 7" id="KW-0812">Transmembrane</keyword>
<feature type="compositionally biased region" description="Basic and acidic residues" evidence="6">
    <location>
        <begin position="1"/>
        <end position="12"/>
    </location>
</feature>
<evidence type="ECO:0000256" key="5">
    <source>
        <dbReference type="ARBA" id="ARBA00023329"/>
    </source>
</evidence>
<accession>A0A4V6A275</accession>
<evidence type="ECO:0000256" key="4">
    <source>
        <dbReference type="ARBA" id="ARBA00023136"/>
    </source>
</evidence>
<feature type="compositionally biased region" description="Acidic residues" evidence="6">
    <location>
        <begin position="30"/>
        <end position="43"/>
    </location>
</feature>
<dbReference type="Proteomes" id="UP000298663">
    <property type="component" value="Unassembled WGS sequence"/>
</dbReference>
<organism evidence="8 9">
    <name type="scientific">Steinernema carpocapsae</name>
    <name type="common">Entomopathogenic nematode</name>
    <dbReference type="NCBI Taxonomy" id="34508"/>
    <lineage>
        <taxon>Eukaryota</taxon>
        <taxon>Metazoa</taxon>
        <taxon>Ecdysozoa</taxon>
        <taxon>Nematoda</taxon>
        <taxon>Chromadorea</taxon>
        <taxon>Rhabditida</taxon>
        <taxon>Tylenchina</taxon>
        <taxon>Panagrolaimomorpha</taxon>
        <taxon>Strongyloidoidea</taxon>
        <taxon>Steinernematidae</taxon>
        <taxon>Steinernema</taxon>
    </lineage>
</organism>
<dbReference type="Pfam" id="PF09446">
    <property type="entry name" value="VMA21"/>
    <property type="match status" value="1"/>
</dbReference>
<keyword evidence="5" id="KW-0968">Cytoplasmic vesicle</keyword>
<dbReference type="GO" id="GO:0031410">
    <property type="term" value="C:cytoplasmic vesicle"/>
    <property type="evidence" value="ECO:0007669"/>
    <property type="project" value="UniProtKB-KW"/>
</dbReference>
<evidence type="ECO:0000313" key="8">
    <source>
        <dbReference type="EMBL" id="TKR78095.1"/>
    </source>
</evidence>
<proteinExistence type="predicted"/>
<evidence type="ECO:0008006" key="10">
    <source>
        <dbReference type="Google" id="ProtNLM"/>
    </source>
</evidence>
<dbReference type="GO" id="GO:0070072">
    <property type="term" value="P:vacuolar proton-transporting V-type ATPase complex assembly"/>
    <property type="evidence" value="ECO:0007669"/>
    <property type="project" value="InterPro"/>
</dbReference>
<dbReference type="STRING" id="34508.A0A4V6A275"/>
<reference evidence="8 9" key="2">
    <citation type="journal article" date="2019" name="G3 (Bethesda)">
        <title>Hybrid Assembly of the Genome of the Entomopathogenic Nematode Steinernema carpocapsae Identifies the X-Chromosome.</title>
        <authorList>
            <person name="Serra L."/>
            <person name="Macchietto M."/>
            <person name="Macias-Munoz A."/>
            <person name="McGill C.J."/>
            <person name="Rodriguez I.M."/>
            <person name="Rodriguez B."/>
            <person name="Murad R."/>
            <person name="Mortazavi A."/>
        </authorList>
    </citation>
    <scope>NUCLEOTIDE SEQUENCE [LARGE SCALE GENOMIC DNA]</scope>
    <source>
        <strain evidence="8 9">ALL</strain>
    </source>
</reference>
<evidence type="ECO:0000256" key="6">
    <source>
        <dbReference type="SAM" id="MobiDB-lite"/>
    </source>
</evidence>
<keyword evidence="4 7" id="KW-0472">Membrane</keyword>
<keyword evidence="3 7" id="KW-1133">Transmembrane helix</keyword>
<evidence type="ECO:0000256" key="1">
    <source>
        <dbReference type="ARBA" id="ARBA00022692"/>
    </source>
</evidence>
<gene>
    <name evidence="8" type="ORF">L596_018957</name>
</gene>
<keyword evidence="9" id="KW-1185">Reference proteome</keyword>
<sequence length="155" mass="17574">MSQHSNDSESEGRSQASSRASSRRNSLAEDVVEEHELEQEDEDSIFKLEMAQLDPAAAKRREEEQAQFYTPVDQHRAVSNLVFYSIMMFLFPLGVMFGSYHAIFIDYFGYDSSTASLYAGISAAVAVIITMICFVLTAYFEEVEAEKKKLEKKNE</sequence>